<evidence type="ECO:0000313" key="15">
    <source>
        <dbReference type="EMBL" id="WKN35826.1"/>
    </source>
</evidence>
<dbReference type="InterPro" id="IPR036942">
    <property type="entry name" value="Beta-barrel_TonB_sf"/>
</dbReference>
<keyword evidence="10 11" id="KW-0998">Cell outer membrane</keyword>
<keyword evidence="7" id="KW-0406">Ion transport</keyword>
<dbReference type="Gene3D" id="2.40.170.20">
    <property type="entry name" value="TonB-dependent receptor, beta-barrel domain"/>
    <property type="match status" value="1"/>
</dbReference>
<dbReference type="SUPFAM" id="SSF49464">
    <property type="entry name" value="Carboxypeptidase regulatory domain-like"/>
    <property type="match status" value="1"/>
</dbReference>
<reference evidence="15" key="1">
    <citation type="journal article" date="2023" name="Comput. Struct. Biotechnol. J.">
        <title>Discovery of a novel marine Bacteroidetes with a rich repertoire of carbohydrate-active enzymes.</title>
        <authorList>
            <person name="Chen B."/>
            <person name="Liu G."/>
            <person name="Chen Q."/>
            <person name="Wang H."/>
            <person name="Liu L."/>
            <person name="Tang K."/>
        </authorList>
    </citation>
    <scope>NUCLEOTIDE SEQUENCE</scope>
    <source>
        <strain evidence="15">TK19036</strain>
    </source>
</reference>
<keyword evidence="2 11" id="KW-0813">Transport</keyword>
<evidence type="ECO:0000256" key="12">
    <source>
        <dbReference type="RuleBase" id="RU003357"/>
    </source>
</evidence>
<dbReference type="InterPro" id="IPR008969">
    <property type="entry name" value="CarboxyPept-like_regulatory"/>
</dbReference>
<evidence type="ECO:0000256" key="8">
    <source>
        <dbReference type="ARBA" id="ARBA00023077"/>
    </source>
</evidence>
<comment type="subcellular location">
    <subcellularLocation>
        <location evidence="1 11">Cell outer membrane</location>
        <topology evidence="1 11">Multi-pass membrane protein</topology>
    </subcellularLocation>
</comment>
<dbReference type="GO" id="GO:0006826">
    <property type="term" value="P:iron ion transport"/>
    <property type="evidence" value="ECO:0007669"/>
    <property type="project" value="UniProtKB-KW"/>
</dbReference>
<dbReference type="GO" id="GO:0009279">
    <property type="term" value="C:cell outer membrane"/>
    <property type="evidence" value="ECO:0007669"/>
    <property type="project" value="UniProtKB-SubCell"/>
</dbReference>
<evidence type="ECO:0000256" key="2">
    <source>
        <dbReference type="ARBA" id="ARBA00022448"/>
    </source>
</evidence>
<keyword evidence="6" id="KW-0408">Iron</keyword>
<keyword evidence="5 11" id="KW-0812">Transmembrane</keyword>
<accession>A0AA49GL96</accession>
<dbReference type="Pfam" id="PF07715">
    <property type="entry name" value="Plug"/>
    <property type="match status" value="1"/>
</dbReference>
<keyword evidence="4" id="KW-0410">Iron transport</keyword>
<dbReference type="SUPFAM" id="SSF56935">
    <property type="entry name" value="Porins"/>
    <property type="match status" value="1"/>
</dbReference>
<evidence type="ECO:0000256" key="5">
    <source>
        <dbReference type="ARBA" id="ARBA00022692"/>
    </source>
</evidence>
<evidence type="ECO:0000259" key="14">
    <source>
        <dbReference type="Pfam" id="PF07715"/>
    </source>
</evidence>
<dbReference type="NCBIfam" id="TIGR04056">
    <property type="entry name" value="OMP_RagA_SusC"/>
    <property type="match status" value="1"/>
</dbReference>
<dbReference type="InterPro" id="IPR012910">
    <property type="entry name" value="Plug_dom"/>
</dbReference>
<dbReference type="InterPro" id="IPR037066">
    <property type="entry name" value="Plug_dom_sf"/>
</dbReference>
<dbReference type="Gene3D" id="2.170.130.10">
    <property type="entry name" value="TonB-dependent receptor, plug domain"/>
    <property type="match status" value="1"/>
</dbReference>
<evidence type="ECO:0000256" key="4">
    <source>
        <dbReference type="ARBA" id="ARBA00022496"/>
    </source>
</evidence>
<proteinExistence type="inferred from homology"/>
<name>A0AA49GL96_9BACT</name>
<evidence type="ECO:0000259" key="13">
    <source>
        <dbReference type="Pfam" id="PF00593"/>
    </source>
</evidence>
<gene>
    <name evidence="15" type="ORF">K4G66_26000</name>
</gene>
<dbReference type="PANTHER" id="PTHR32552:SF81">
    <property type="entry name" value="TONB-DEPENDENT OUTER MEMBRANE RECEPTOR"/>
    <property type="match status" value="1"/>
</dbReference>
<dbReference type="EMBL" id="CP120682">
    <property type="protein sequence ID" value="WKN35826.1"/>
    <property type="molecule type" value="Genomic_DNA"/>
</dbReference>
<keyword evidence="9 11" id="KW-0472">Membrane</keyword>
<dbReference type="InterPro" id="IPR023996">
    <property type="entry name" value="TonB-dep_OMP_SusC/RagA"/>
</dbReference>
<reference evidence="15" key="2">
    <citation type="journal article" date="2024" name="Antonie Van Leeuwenhoek">
        <title>Roseihalotalea indica gen. nov., sp. nov., a halophilic Bacteroidetes from mesopelagic Southwest Indian Ocean with higher carbohydrate metabolic potential.</title>
        <authorList>
            <person name="Chen B."/>
            <person name="Zhang M."/>
            <person name="Lin D."/>
            <person name="Ye J."/>
            <person name="Tang K."/>
        </authorList>
    </citation>
    <scope>NUCLEOTIDE SEQUENCE</scope>
    <source>
        <strain evidence="15">TK19036</strain>
    </source>
</reference>
<sequence length="1050" mass="115603">MRINFTLHRCLVWRFAGFWIAFLSFTSPLWAQDRTLTGTVTSAEDEGTLPGVNVVVKGTSTGTITDINGEYSLTVSPEAEVLVFSFIGLETKEVTIGNQSTINVGMAANVEQLSEVVVTAFGLEREKKALGYSVQGINGEAISQVPNQSLVNNLSGRVAGLQVSTNSAAGGAPEFVIRGFSSVAGNNQPLVVIDGIPMQQTSNATNDERTDNQRFGGGLSEIDPNNIAEISVLKGPNAAALYGSRAANGVILVTTKKGKGVNGIGVDVNLSTTFERPLAKPQFQNIYGGGNGYRTWYADGWSGTVDGFKGTAGTDESWGSPMDGREVRQWWTGTETAPLVPQPDNWDQWWQTGSTMNGSVALSAGNENGSMRLAIGRIEQEGIVHNTDYYRNNFRLNSEYKFTDKLTVSAIGEYIKSGSDNRSYLSGQEFIWHHRHTNFDQLENYRAYEDVHIQPVGNDEPPNWQHTYFTNPYFWQETMVTPNEKDRFLGNISLNYEFTDWLSLMVRSGTDVWSDTRINVTGYARTRGAFDYGSYNEEVLRRQESNSDFILSLDKMFGEFSVVGQLGAIHRNNYYKRNYSDVNDLTVDGVYALDNNASPNSDESRIEESVVNSVFAAAQFGFKNYLFLDLTARNDWSSTLPSGNNSYFYPSVSLSAVLTDMLDVQSGFLSFAKIRGSWAQVGNDADPYLLQQVFNPKGLWDGSVPKFAESDEIANSALKPETTTGIEVGADLRFLNGRLGLDVTYYNQSTKDQILAVDISRASGYESRVLNAGQITNKGIEVTLNGTIFQLPNGLTWDASVNFAKNQNEVVELADGLESLTLWSIRGASLEARVGEAYGNLYGNKFARTDDGQVIFNNGYPTRLDGQHVIGNITPDWIGGIQNTLTYKGLSISALFDIRKGGDIYDMGTSIARITGVLEETAVGREEGVIGQGVKNIGTTENPEYVQNDVVASATTFYGYYSGRQYHEAAVFDGSYVKLREASIGYRLPSKWFDDMFLQSVRLSIVGRNLAILHRNNPHVDPEISSSDLGYNYGQLPSTRSIGFNLNVKF</sequence>
<protein>
    <submittedName>
        <fullName evidence="15">SusC/RagA family TonB-linked outer membrane protein</fullName>
    </submittedName>
</protein>
<evidence type="ECO:0000256" key="3">
    <source>
        <dbReference type="ARBA" id="ARBA00022452"/>
    </source>
</evidence>
<dbReference type="InterPro" id="IPR023997">
    <property type="entry name" value="TonB-dep_OMP_SusC/RagA_CS"/>
</dbReference>
<dbReference type="Pfam" id="PF13715">
    <property type="entry name" value="CarbopepD_reg_2"/>
    <property type="match status" value="1"/>
</dbReference>
<feature type="domain" description="TonB-dependent receptor plug" evidence="14">
    <location>
        <begin position="128"/>
        <end position="250"/>
    </location>
</feature>
<evidence type="ECO:0000256" key="10">
    <source>
        <dbReference type="ARBA" id="ARBA00023237"/>
    </source>
</evidence>
<evidence type="ECO:0000256" key="1">
    <source>
        <dbReference type="ARBA" id="ARBA00004571"/>
    </source>
</evidence>
<evidence type="ECO:0000256" key="6">
    <source>
        <dbReference type="ARBA" id="ARBA00023004"/>
    </source>
</evidence>
<keyword evidence="8 12" id="KW-0798">TonB box</keyword>
<dbReference type="InterPro" id="IPR039426">
    <property type="entry name" value="TonB-dep_rcpt-like"/>
</dbReference>
<dbReference type="Pfam" id="PF00593">
    <property type="entry name" value="TonB_dep_Rec_b-barrel"/>
    <property type="match status" value="1"/>
</dbReference>
<comment type="similarity">
    <text evidence="11 12">Belongs to the TonB-dependent receptor family.</text>
</comment>
<feature type="domain" description="TonB-dependent receptor-like beta-barrel" evidence="13">
    <location>
        <begin position="456"/>
        <end position="1005"/>
    </location>
</feature>
<dbReference type="PANTHER" id="PTHR32552">
    <property type="entry name" value="FERRICHROME IRON RECEPTOR-RELATED"/>
    <property type="match status" value="1"/>
</dbReference>
<dbReference type="AlphaFoldDB" id="A0AA49GL96"/>
<dbReference type="InterPro" id="IPR000531">
    <property type="entry name" value="Beta-barrel_TonB"/>
</dbReference>
<evidence type="ECO:0000256" key="7">
    <source>
        <dbReference type="ARBA" id="ARBA00023065"/>
    </source>
</evidence>
<organism evidence="15">
    <name type="scientific">Roseihalotalea indica</name>
    <dbReference type="NCBI Taxonomy" id="2867963"/>
    <lineage>
        <taxon>Bacteria</taxon>
        <taxon>Pseudomonadati</taxon>
        <taxon>Bacteroidota</taxon>
        <taxon>Cytophagia</taxon>
        <taxon>Cytophagales</taxon>
        <taxon>Catalimonadaceae</taxon>
        <taxon>Roseihalotalea</taxon>
    </lineage>
</organism>
<dbReference type="NCBIfam" id="TIGR04057">
    <property type="entry name" value="SusC_RagA_signa"/>
    <property type="match status" value="1"/>
</dbReference>
<evidence type="ECO:0000256" key="11">
    <source>
        <dbReference type="PROSITE-ProRule" id="PRU01360"/>
    </source>
</evidence>
<keyword evidence="3 11" id="KW-1134">Transmembrane beta strand</keyword>
<evidence type="ECO:0000256" key="9">
    <source>
        <dbReference type="ARBA" id="ARBA00023136"/>
    </source>
</evidence>
<dbReference type="Gene3D" id="2.60.40.1120">
    <property type="entry name" value="Carboxypeptidase-like, regulatory domain"/>
    <property type="match status" value="1"/>
</dbReference>
<dbReference type="PROSITE" id="PS52016">
    <property type="entry name" value="TONB_DEPENDENT_REC_3"/>
    <property type="match status" value="1"/>
</dbReference>